<keyword evidence="5 11" id="KW-0396">Initiation factor</keyword>
<comment type="similarity">
    <text evidence="2">Belongs to the eIF-2-alpha family.</text>
</comment>
<dbReference type="InterPro" id="IPR024054">
    <property type="entry name" value="TIF2_asu_middle_sf"/>
</dbReference>
<evidence type="ECO:0000256" key="2">
    <source>
        <dbReference type="ARBA" id="ARBA00007223"/>
    </source>
</evidence>
<evidence type="ECO:0000256" key="5">
    <source>
        <dbReference type="ARBA" id="ARBA00022540"/>
    </source>
</evidence>
<dbReference type="Pfam" id="PF00575">
    <property type="entry name" value="S1"/>
    <property type="match status" value="1"/>
</dbReference>
<evidence type="ECO:0000256" key="9">
    <source>
        <dbReference type="ARBA" id="ARBA00033333"/>
    </source>
</evidence>
<dbReference type="GO" id="GO:0003723">
    <property type="term" value="F:RNA binding"/>
    <property type="evidence" value="ECO:0007669"/>
    <property type="project" value="UniProtKB-KW"/>
</dbReference>
<dbReference type="EMBL" id="JAHEAC010000006">
    <property type="protein sequence ID" value="MBX8643383.1"/>
    <property type="molecule type" value="Genomic_DNA"/>
</dbReference>
<dbReference type="InterPro" id="IPR024055">
    <property type="entry name" value="TIF2_asu_C"/>
</dbReference>
<dbReference type="SUPFAM" id="SSF116742">
    <property type="entry name" value="eIF2alpha middle domain-like"/>
    <property type="match status" value="1"/>
</dbReference>
<evidence type="ECO:0000256" key="6">
    <source>
        <dbReference type="ARBA" id="ARBA00022884"/>
    </source>
</evidence>
<comment type="subunit">
    <text evidence="3">Heterotrimer composed of an alpha, a beta and a gamma chain.</text>
</comment>
<name>A0A8J7YJY7_9ARCH</name>
<gene>
    <name evidence="11" type="ORF">J9259_06210</name>
    <name evidence="12" type="ORF">KIY12_01445</name>
</gene>
<dbReference type="SUPFAM" id="SSF110993">
    <property type="entry name" value="eIF-2-alpha, C-terminal domain"/>
    <property type="match status" value="1"/>
</dbReference>
<dbReference type="NCBIfam" id="NF003062">
    <property type="entry name" value="PRK03987.1-1"/>
    <property type="match status" value="1"/>
</dbReference>
<dbReference type="FunFam" id="2.40.50.140:FF:000015">
    <property type="entry name" value="Eukaryotic translation initiation factor 2 subunit alpha"/>
    <property type="match status" value="1"/>
</dbReference>
<evidence type="ECO:0000256" key="3">
    <source>
        <dbReference type="ARBA" id="ARBA00011243"/>
    </source>
</evidence>
<accession>A0A8J7YJY7</accession>
<comment type="caution">
    <text evidence="11">The sequence shown here is derived from an EMBL/GenBank/DDBJ whole genome shotgun (WGS) entry which is preliminary data.</text>
</comment>
<organism evidence="11 13">
    <name type="scientific">Candidatus Sysuiplasma superficiale</name>
    <dbReference type="NCBI Taxonomy" id="2823368"/>
    <lineage>
        <taxon>Archaea</taxon>
        <taxon>Methanobacteriati</taxon>
        <taxon>Thermoplasmatota</taxon>
        <taxon>Thermoplasmata</taxon>
        <taxon>Candidatus Sysuiplasmatales</taxon>
        <taxon>Candidatus Sysuiplasmataceae</taxon>
        <taxon>Candidatus Sysuiplasma</taxon>
    </lineage>
</organism>
<dbReference type="InterPro" id="IPR012340">
    <property type="entry name" value="NA-bd_OB-fold"/>
</dbReference>
<dbReference type="EMBL" id="JAGVSJ010000014">
    <property type="protein sequence ID" value="MBX8632092.1"/>
    <property type="molecule type" value="Genomic_DNA"/>
</dbReference>
<dbReference type="Gene3D" id="3.30.70.1130">
    <property type="entry name" value="EIF_2_alpha"/>
    <property type="match status" value="1"/>
</dbReference>
<proteinExistence type="inferred from homology"/>
<dbReference type="InterPro" id="IPR003029">
    <property type="entry name" value="S1_domain"/>
</dbReference>
<dbReference type="Pfam" id="PF07541">
    <property type="entry name" value="EIF_2_alpha"/>
    <property type="match status" value="1"/>
</dbReference>
<dbReference type="NCBIfam" id="NF003064">
    <property type="entry name" value="PRK03987.1-4"/>
    <property type="match status" value="1"/>
</dbReference>
<sequence length="260" mass="29358">MPQSPEYPEEGELVVCTVKDVKNFGAFVSLDEYGSREGFIHVSEIATGWVKYIRDHVKEGQKIVCKVTEVDRSKGHVNLSLKQVNDHQRREKIQQWKNENKARKLLDIFAEKIGQRPDEFYEKVGLPLIDRFGSLYAAFEAAATDKNAIRKAGIPENYINDFNQIAAENIASPSVTIDGLLELSSQKPEGIDDIKKALSEAISRSDEHEVRVQYIGAPRYRLLVTASDYKRAEEEMKKSSEKVVRTIAKLGGAGKFTRNQ</sequence>
<keyword evidence="6" id="KW-0694">RNA-binding</keyword>
<reference evidence="11" key="1">
    <citation type="submission" date="2021-04" db="EMBL/GenBank/DDBJ databases">
        <title>Genomic insights into ecological role and evolution of a novel Thermoplasmata order Candidatus Sysuiplasmatales.</title>
        <authorList>
            <person name="Yuan Y."/>
        </authorList>
    </citation>
    <scope>NUCLEOTIDE SEQUENCE</scope>
    <source>
        <strain evidence="12">TUT19-bin139</strain>
        <strain evidence="11">YP2-bin.285</strain>
    </source>
</reference>
<feature type="domain" description="S1 motif" evidence="10">
    <location>
        <begin position="11"/>
        <end position="82"/>
    </location>
</feature>
<protein>
    <recommendedName>
        <fullName evidence="4">Translation initiation factor 2 subunit alpha</fullName>
    </recommendedName>
    <alternativeName>
        <fullName evidence="8">aIF2-alpha</fullName>
    </alternativeName>
    <alternativeName>
        <fullName evidence="9">eIF-2-alpha</fullName>
    </alternativeName>
</protein>
<dbReference type="InterPro" id="IPR044126">
    <property type="entry name" value="S1_IF2_alpha"/>
</dbReference>
<dbReference type="Proteomes" id="UP000716004">
    <property type="component" value="Unassembled WGS sequence"/>
</dbReference>
<dbReference type="Gene3D" id="2.40.50.140">
    <property type="entry name" value="Nucleic acid-binding proteins"/>
    <property type="match status" value="1"/>
</dbReference>
<dbReference type="SUPFAM" id="SSF50249">
    <property type="entry name" value="Nucleic acid-binding proteins"/>
    <property type="match status" value="1"/>
</dbReference>
<dbReference type="PROSITE" id="PS50126">
    <property type="entry name" value="S1"/>
    <property type="match status" value="1"/>
</dbReference>
<evidence type="ECO:0000259" key="10">
    <source>
        <dbReference type="PROSITE" id="PS50126"/>
    </source>
</evidence>
<dbReference type="GO" id="GO:0043022">
    <property type="term" value="F:ribosome binding"/>
    <property type="evidence" value="ECO:0007669"/>
    <property type="project" value="TreeGrafter"/>
</dbReference>
<evidence type="ECO:0000256" key="4">
    <source>
        <dbReference type="ARBA" id="ARBA00013678"/>
    </source>
</evidence>
<dbReference type="GO" id="GO:0003743">
    <property type="term" value="F:translation initiation factor activity"/>
    <property type="evidence" value="ECO:0007669"/>
    <property type="project" value="UniProtKB-KW"/>
</dbReference>
<dbReference type="CDD" id="cd04452">
    <property type="entry name" value="S1_IF2_alpha"/>
    <property type="match status" value="1"/>
</dbReference>
<dbReference type="InterPro" id="IPR011488">
    <property type="entry name" value="TIF_2_asu"/>
</dbReference>
<evidence type="ECO:0000256" key="7">
    <source>
        <dbReference type="ARBA" id="ARBA00022917"/>
    </source>
</evidence>
<dbReference type="PANTHER" id="PTHR10602">
    <property type="entry name" value="EUKARYOTIC TRANSLATION INITIATION FACTOR 2 SUBUNIT 1"/>
    <property type="match status" value="1"/>
</dbReference>
<dbReference type="AlphaFoldDB" id="A0A8J7YJY7"/>
<dbReference type="SMART" id="SM00316">
    <property type="entry name" value="S1"/>
    <property type="match status" value="1"/>
</dbReference>
<evidence type="ECO:0000313" key="11">
    <source>
        <dbReference type="EMBL" id="MBX8632092.1"/>
    </source>
</evidence>
<evidence type="ECO:0000313" key="12">
    <source>
        <dbReference type="EMBL" id="MBX8643383.1"/>
    </source>
</evidence>
<dbReference type="FunFam" id="3.30.70.1130:FF:000002">
    <property type="entry name" value="Translation initiation factor 2 subunit alpha"/>
    <property type="match status" value="1"/>
</dbReference>
<dbReference type="Proteomes" id="UP000750197">
    <property type="component" value="Unassembled WGS sequence"/>
</dbReference>
<dbReference type="PANTHER" id="PTHR10602:SF0">
    <property type="entry name" value="EUKARYOTIC TRANSLATION INITIATION FACTOR 2 SUBUNIT 1"/>
    <property type="match status" value="1"/>
</dbReference>
<evidence type="ECO:0000256" key="8">
    <source>
        <dbReference type="ARBA" id="ARBA00030860"/>
    </source>
</evidence>
<evidence type="ECO:0000313" key="13">
    <source>
        <dbReference type="Proteomes" id="UP000716004"/>
    </source>
</evidence>
<evidence type="ECO:0000256" key="1">
    <source>
        <dbReference type="ARBA" id="ARBA00003323"/>
    </source>
</evidence>
<dbReference type="Gene3D" id="1.10.150.190">
    <property type="entry name" value="Translation initiation factor 2, subunit 1, domain 2"/>
    <property type="match status" value="1"/>
</dbReference>
<comment type="function">
    <text evidence="1">eIF-2 functions in the early steps of protein synthesis by forming a ternary complex with GTP and initiator tRNA.</text>
</comment>
<keyword evidence="7" id="KW-0648">Protein biosynthesis</keyword>